<reference evidence="3" key="1">
    <citation type="submission" date="2015-08" db="EMBL/GenBank/DDBJ databases">
        <authorList>
            <person name="Babu N.S."/>
            <person name="Beckwith C.J."/>
            <person name="Beseler K.G."/>
            <person name="Brison A."/>
            <person name="Carone J.V."/>
            <person name="Caskin T.P."/>
            <person name="Diamond M."/>
            <person name="Durham M.E."/>
            <person name="Foxe J.M."/>
            <person name="Go M."/>
            <person name="Henderson B.A."/>
            <person name="Jones I.B."/>
            <person name="McGettigan J.A."/>
            <person name="Micheletti S.J."/>
            <person name="Nasrallah M.E."/>
            <person name="Ortiz D."/>
            <person name="Piller C.R."/>
            <person name="Privatt S.R."/>
            <person name="Schneider S.L."/>
            <person name="Sharp S."/>
            <person name="Smith T.C."/>
            <person name="Stanton J.D."/>
            <person name="Ullery H.E."/>
            <person name="Wilson R.J."/>
            <person name="Serrano M.G."/>
            <person name="Buck G."/>
            <person name="Lee V."/>
            <person name="Wang Y."/>
            <person name="Carvalho R."/>
            <person name="Voegtly L."/>
            <person name="Shi R."/>
            <person name="Duckworth R."/>
            <person name="Johnson A."/>
            <person name="Loviza R."/>
            <person name="Walstead R."/>
            <person name="Shah Z."/>
            <person name="Kiflezghi M."/>
            <person name="Wade K."/>
            <person name="Ball S.L."/>
            <person name="Bradley K.W."/>
            <person name="Asai D.J."/>
            <person name="Bowman C.A."/>
            <person name="Russell D.A."/>
            <person name="Pope W.H."/>
            <person name="Jacobs-Sera D."/>
            <person name="Hendrix R.W."/>
            <person name="Hatfull G.F."/>
        </authorList>
    </citation>
    <scope>NUCLEOTIDE SEQUENCE</scope>
</reference>
<protein>
    <recommendedName>
        <fullName evidence="4">RNA polymerase sigma factor 70 region 4 type 2 domain-containing protein</fullName>
    </recommendedName>
</protein>
<evidence type="ECO:0000313" key="3">
    <source>
        <dbReference type="EMBL" id="CUR59064.1"/>
    </source>
</evidence>
<accession>A0A2P2CAP7</accession>
<dbReference type="EMBL" id="CZKA01000053">
    <property type="protein sequence ID" value="CUR59064.1"/>
    <property type="molecule type" value="Genomic_DNA"/>
</dbReference>
<feature type="region of interest" description="Disordered" evidence="1">
    <location>
        <begin position="251"/>
        <end position="271"/>
    </location>
</feature>
<keyword evidence="2" id="KW-0472">Membrane</keyword>
<evidence type="ECO:0000256" key="1">
    <source>
        <dbReference type="SAM" id="MobiDB-lite"/>
    </source>
</evidence>
<gene>
    <name evidence="3" type="ORF">NOCA2570006</name>
</gene>
<evidence type="ECO:0008006" key="4">
    <source>
        <dbReference type="Google" id="ProtNLM"/>
    </source>
</evidence>
<keyword evidence="2" id="KW-1133">Transmembrane helix</keyword>
<keyword evidence="2" id="KW-0812">Transmembrane</keyword>
<name>A0A2P2CAP7_9ZZZZ</name>
<evidence type="ECO:0000256" key="2">
    <source>
        <dbReference type="SAM" id="Phobius"/>
    </source>
</evidence>
<sequence length="614" mass="66495">MRNSDDFDAFYKATRDRLLLQTFALTGDLPASRRAIRDAYVAAWHHWRKVERQADPESWVRPHAWADAQRRHSARIWHRDKRLDSESRATLDALAKLTQQQRRVLILNHLSATPIQALAREVGLTQEAAERTLQSATSQYALNREVASTQVLSDLNDLGAAVGETSFARPSIIRRAGTTRRRAFTAVGVAVTVGALVGTGFFVTDRQGVSPNLADEQVVGQPTEVLADQVEEPRLEEAELLGADQVTRLSPKRTWSEGRTSPNTAGDGLYSPCQGARFADPKGTQTLVRDFRSPTPAKAATVTAMQASELSRNTKRAQRAYQTTVDWYAGCLAPSTHLLRAYDVQGVGDEASMFLLSTWGGKEGTLTAVVARTGQVTTTTLRRTVWGGGRQELPDLAPMTSLAAAAVNRLCGTPGAGSCAAPPRMVEVAPPPVGSAPGLLSAVDLPQAGSVVASWAATEPRRAMQNLATIACDNSDFSKAPVRNGMTRSFLIVNGDLPERFGITQTVGNLSTPQAAGRFVDNVRKRMGQCEDKDLASTVTPLSDKGDKLGEIAAWRVATKINDTDTIDFMMAIIRRGRSVAQIGFVTAPGADYDRDTFLALAQRASGRLAYMPR</sequence>
<organism evidence="3">
    <name type="scientific">metagenome</name>
    <dbReference type="NCBI Taxonomy" id="256318"/>
    <lineage>
        <taxon>unclassified sequences</taxon>
        <taxon>metagenomes</taxon>
    </lineage>
</organism>
<proteinExistence type="predicted"/>
<feature type="transmembrane region" description="Helical" evidence="2">
    <location>
        <begin position="183"/>
        <end position="203"/>
    </location>
</feature>
<dbReference type="AlphaFoldDB" id="A0A2P2CAP7"/>